<dbReference type="EMBL" id="HBIB01046234">
    <property type="protein sequence ID" value="CAE0268050.1"/>
    <property type="molecule type" value="Transcribed_RNA"/>
</dbReference>
<protein>
    <submittedName>
        <fullName evidence="5">Uncharacterized protein</fullName>
    </submittedName>
</protein>
<dbReference type="EMBL" id="HBIB01046240">
    <property type="protein sequence ID" value="CAE0268053.1"/>
    <property type="molecule type" value="Transcribed_RNA"/>
</dbReference>
<evidence type="ECO:0000256" key="1">
    <source>
        <dbReference type="SAM" id="MobiDB-lite"/>
    </source>
</evidence>
<evidence type="ECO:0000313" key="4">
    <source>
        <dbReference type="EMBL" id="CAE0268053.1"/>
    </source>
</evidence>
<keyword evidence="2" id="KW-0812">Transmembrane</keyword>
<dbReference type="EMBL" id="HBIB01046241">
    <property type="protein sequence ID" value="CAE0268054.1"/>
    <property type="molecule type" value="Transcribed_RNA"/>
</dbReference>
<feature type="transmembrane region" description="Helical" evidence="2">
    <location>
        <begin position="106"/>
        <end position="130"/>
    </location>
</feature>
<evidence type="ECO:0000256" key="2">
    <source>
        <dbReference type="SAM" id="Phobius"/>
    </source>
</evidence>
<dbReference type="AlphaFoldDB" id="A0A7S3LWM8"/>
<keyword evidence="2" id="KW-0472">Membrane</keyword>
<name>A0A7S3LWM8_9EUKA</name>
<feature type="region of interest" description="Disordered" evidence="1">
    <location>
        <begin position="155"/>
        <end position="188"/>
    </location>
</feature>
<reference evidence="5" key="1">
    <citation type="submission" date="2021-01" db="EMBL/GenBank/DDBJ databases">
        <authorList>
            <person name="Corre E."/>
            <person name="Pelletier E."/>
            <person name="Niang G."/>
            <person name="Scheremetjew M."/>
            <person name="Finn R."/>
            <person name="Kale V."/>
            <person name="Holt S."/>
            <person name="Cochrane G."/>
            <person name="Meng A."/>
            <person name="Brown T."/>
            <person name="Cohen L."/>
        </authorList>
    </citation>
    <scope>NUCLEOTIDE SEQUENCE</scope>
    <source>
        <strain evidence="5">NIES-2562</strain>
    </source>
</reference>
<organism evidence="5">
    <name type="scientific">Palpitomonas bilix</name>
    <dbReference type="NCBI Taxonomy" id="652834"/>
    <lineage>
        <taxon>Eukaryota</taxon>
        <taxon>Eukaryota incertae sedis</taxon>
    </lineage>
</organism>
<evidence type="ECO:0000313" key="3">
    <source>
        <dbReference type="EMBL" id="CAE0268050.1"/>
    </source>
</evidence>
<proteinExistence type="predicted"/>
<sequence length="188" mass="20184">MVLNYDINTFNETAVIEALAAAADVPSNRFKIISITYSSVTIIFEIINPTNSTTVISNEAVKTAVLTAVQEEAVPLLKGVVLELAEYDDSGNVVPVPVAPATIASYWYVFLIGGVVVAAVIAVGVAVGLLRSRRAKAVRRREGYVTQGRTKSIRLAGQPSGKAGRKKMRQTLEFDNEGAEGERDQFAV</sequence>
<evidence type="ECO:0000313" key="5">
    <source>
        <dbReference type="EMBL" id="CAE0268054.1"/>
    </source>
</evidence>
<gene>
    <name evidence="3" type="ORF">PBIL07802_LOCUS30397</name>
    <name evidence="4" type="ORF">PBIL07802_LOCUS30400</name>
    <name evidence="5" type="ORF">PBIL07802_LOCUS30401</name>
</gene>
<keyword evidence="2" id="KW-1133">Transmembrane helix</keyword>
<accession>A0A7S3LWM8</accession>